<feature type="region of interest" description="Disordered" evidence="1">
    <location>
        <begin position="135"/>
        <end position="165"/>
    </location>
</feature>
<evidence type="ECO:0000313" key="3">
    <source>
        <dbReference type="Proteomes" id="UP000232323"/>
    </source>
</evidence>
<proteinExistence type="predicted"/>
<evidence type="ECO:0000256" key="1">
    <source>
        <dbReference type="SAM" id="MobiDB-lite"/>
    </source>
</evidence>
<dbReference type="Proteomes" id="UP000232323">
    <property type="component" value="Unassembled WGS sequence"/>
</dbReference>
<dbReference type="AlphaFoldDB" id="A0A250WRA6"/>
<protein>
    <submittedName>
        <fullName evidence="2">Uncharacterized protein</fullName>
    </submittedName>
</protein>
<keyword evidence="3" id="KW-1185">Reference proteome</keyword>
<dbReference type="EMBL" id="BEGY01000002">
    <property type="protein sequence ID" value="GAX73202.1"/>
    <property type="molecule type" value="Genomic_DNA"/>
</dbReference>
<organism evidence="2 3">
    <name type="scientific">Chlamydomonas eustigma</name>
    <dbReference type="NCBI Taxonomy" id="1157962"/>
    <lineage>
        <taxon>Eukaryota</taxon>
        <taxon>Viridiplantae</taxon>
        <taxon>Chlorophyta</taxon>
        <taxon>core chlorophytes</taxon>
        <taxon>Chlorophyceae</taxon>
        <taxon>CS clade</taxon>
        <taxon>Chlamydomonadales</taxon>
        <taxon>Chlamydomonadaceae</taxon>
        <taxon>Chlamydomonas</taxon>
    </lineage>
</organism>
<dbReference type="OrthoDB" id="2020837at2759"/>
<accession>A0A250WRA6</accession>
<evidence type="ECO:0000313" key="2">
    <source>
        <dbReference type="EMBL" id="GAX73202.1"/>
    </source>
</evidence>
<comment type="caution">
    <text evidence="2">The sequence shown here is derived from an EMBL/GenBank/DDBJ whole genome shotgun (WGS) entry which is preliminary data.</text>
</comment>
<reference evidence="2 3" key="1">
    <citation type="submission" date="2017-08" db="EMBL/GenBank/DDBJ databases">
        <title>Acidophilic green algal genome provides insights into adaptation to an acidic environment.</title>
        <authorList>
            <person name="Hirooka S."/>
            <person name="Hirose Y."/>
            <person name="Kanesaki Y."/>
            <person name="Higuchi S."/>
            <person name="Fujiwara T."/>
            <person name="Onuma R."/>
            <person name="Era A."/>
            <person name="Ohbayashi R."/>
            <person name="Uzuka A."/>
            <person name="Nozaki H."/>
            <person name="Yoshikawa H."/>
            <person name="Miyagishima S.Y."/>
        </authorList>
    </citation>
    <scope>NUCLEOTIDE SEQUENCE [LARGE SCALE GENOMIC DNA]</scope>
    <source>
        <strain evidence="2 3">NIES-2499</strain>
    </source>
</reference>
<sequence>MLHSRTVASCSIETSFSSESDRSNVQFFPSSWCPLTNLIAAPLQTHVAGIQRIQVILWEPSDSGEHFILEGPASEETSAIVSVSWSPHGCRRALLVARKDAISTVWFQSPLDDSMEYLAPLPAINCWFGSKLQEEPPVVPSAPDQPQTNSTLKTASSISQQQQVPVAPPDMDELQDFFTEEDPNSFTGHIGSFLLDGKQDTEGDSMNPAASASAASFIMQRHHWVRPGMLTAVFVDESSHVTFWRMSVDRTWLKSKPQLLLPELKSRIVLAHAVSALGDTVRVAVVTEDDPSTAHIIEICGSPFSDEASSVNKVARISLPTPQSDGLEGPRKIGQISFLSSGSSLLLLDRPLLPLGISGMPADFNLYRYNQMQIPGTMSAFFDEQPGACFAASSLPFESTASSASSATFCVAEDDSKVILVCNRTLQSLDSLTLQLYSSTDIECNVLDASALNQRRQSCTVAQGLCISSNSCCAAMFEIVQPLDKTLSSNLNSSLCVCVSVLPEAGPASQTMSAALPDDRQLRMNVLRLAWAALRGTSYWDSIQRCIADAIQQDGRVDSGALAKVMDMLDVMWHSFDKQSLPVYLLHLDRIKLALLSQTSGPEAVVLANDFMVRLAAKNMQATLQAISTATLEDPNNQQAMLKTWAENTIPFKDWIHWVLQYFVLLLCSLKRWHATGYDILPGLRLLTDGLTMKRLFFLYKALITHSSNSPARIAADGLFKAWNSAKAVPPSEFELHTFSRQLFQGPFYLHLSSPGPFYSADALRSLVSPEILATIPELSAEEILDRMRALGASSASLDRDWYRDYSMQAESAMKTWMDWRGRCSAETTLILPPVTPEIAESGLNEARALVEGSASARKKRWMKQRALALHPLGMVASSRSKVAAAAALHGHAMYDCLSGKRIDWETGAVTFESVDGIFTTAEFQDTSTESTARSSTPRAWIGSIPPSQSMWKRIKLS</sequence>
<feature type="compositionally biased region" description="Polar residues" evidence="1">
    <location>
        <begin position="144"/>
        <end position="164"/>
    </location>
</feature>
<gene>
    <name evidence="2" type="ORF">CEUSTIGMA_g655.t1</name>
</gene>
<name>A0A250WRA6_9CHLO</name>